<dbReference type="Proteomes" id="UP000192596">
    <property type="component" value="Unassembled WGS sequence"/>
</dbReference>
<evidence type="ECO:0000256" key="2">
    <source>
        <dbReference type="ARBA" id="ARBA00022737"/>
    </source>
</evidence>
<dbReference type="PROSITE" id="PS51450">
    <property type="entry name" value="LRR"/>
    <property type="match status" value="2"/>
</dbReference>
<keyword evidence="2" id="KW-0677">Repeat</keyword>
<dbReference type="Gene3D" id="3.80.10.10">
    <property type="entry name" value="Ribonuclease Inhibitor"/>
    <property type="match status" value="3"/>
</dbReference>
<dbReference type="SMART" id="SM00364">
    <property type="entry name" value="LRR_BAC"/>
    <property type="match status" value="6"/>
</dbReference>
<feature type="compositionally biased region" description="Polar residues" evidence="3">
    <location>
        <begin position="243"/>
        <end position="258"/>
    </location>
</feature>
<dbReference type="STRING" id="1507870.A0A1V8SQQ6"/>
<reference evidence="5" key="1">
    <citation type="submission" date="2017-03" db="EMBL/GenBank/DDBJ databases">
        <title>Genomes of endolithic fungi from Antarctica.</title>
        <authorList>
            <person name="Coleine C."/>
            <person name="Masonjones S."/>
            <person name="Stajich J.E."/>
        </authorList>
    </citation>
    <scope>NUCLEOTIDE SEQUENCE [LARGE SCALE GENOMIC DNA]</scope>
    <source>
        <strain evidence="5">CCFEE 5527</strain>
    </source>
</reference>
<feature type="compositionally biased region" description="Polar residues" evidence="3">
    <location>
        <begin position="130"/>
        <end position="145"/>
    </location>
</feature>
<evidence type="ECO:0000313" key="5">
    <source>
        <dbReference type="Proteomes" id="UP000192596"/>
    </source>
</evidence>
<feature type="compositionally biased region" description="Low complexity" evidence="3">
    <location>
        <begin position="199"/>
        <end position="212"/>
    </location>
</feature>
<evidence type="ECO:0000256" key="3">
    <source>
        <dbReference type="SAM" id="MobiDB-lite"/>
    </source>
</evidence>
<feature type="compositionally biased region" description="Polar residues" evidence="3">
    <location>
        <begin position="27"/>
        <end position="49"/>
    </location>
</feature>
<sequence>MSTDDVSTTNSRTSANAPPGTLRSLAKPSNSIRSSTKTEPQAAAVTSRSARPLSMLAPRAATGPTSKLQMPSRRPPPATTHEVEEHADQLGSLNGFRAASRQGFSEHESEEYLEPSPAPPTPRQRKPSRPSLSDRTIESLQTLPTTPKERRRSSFFSIESPMGPPPRPGSAMSRTSGNSSRPSTSDGRAVKPPAASTLRKAPASAKSASRTSISGFGFTPNGGRRAVSGSLQLSQAPPMPRTGPSSPSKPVLQKSKTLSARPAKPRPGLGNVFAPPEKSSRPLPSRTVRKQPAVHSDEVSSKSADAAKSSAALRQHIAAAKAAARRHADPSLQDGVGGASNDFHGARDSELELNPFNAPKDEKHMLRNRINGARMTGKLNIAAMSLKTIPDEVMHMFDPKSMEDAKVNWAEVVDLTKLIAADNDLEEIEASVFPDISPDALNMSDDDEAQGHQFDGLEMLDLHGNALSTVPLGLRRLERLTSLNLTHNKLDHGVFHIICEIATLKDLKLGHNNLAGHLSVSLGSLKSLEVLDLQSNRILELPESLGELKSLRVLNIAGNQLTTLPMELLHDLPLVDLEASSNALIGSLFPLGGTSAHASLRSLNVANNSLAALTFAEAVHLPQLRSLDLTNNHLTALPQVQDWTELTTLNAGDNKISELPVGFTQLEKLRNVNLSNNDLRVIPPEVARMENLTTLILSANPLRDRKYLTMAAADIKRDLQARLEPEVLTEHALATPSDNSANGYVQSEERGSVFDRALKPNGLLDLSNHGLDMSVNDELREFLERNPSIRQISLQGNKITRIPPALSAANSSRVVDLSHNPLDVCVLSATFELPNLTELRLRSNRLSTLAHVLEHLQAPSLQSLDISANHLHGPLPSLREYFPSLTTLLASDNKFDSVSADALRGLHTVNLASNSLSQLPAEIGMLWDEGLKNLEVGSNLFRVPGYLVLQKGTEATLRWLRDRVPVAPRIGGESDLD</sequence>
<dbReference type="SMART" id="SM00369">
    <property type="entry name" value="LRR_TYP"/>
    <property type="match status" value="10"/>
</dbReference>
<dbReference type="InterPro" id="IPR001611">
    <property type="entry name" value="Leu-rich_rpt"/>
</dbReference>
<dbReference type="GO" id="GO:0005737">
    <property type="term" value="C:cytoplasm"/>
    <property type="evidence" value="ECO:0007669"/>
    <property type="project" value="TreeGrafter"/>
</dbReference>
<organism evidence="4 5">
    <name type="scientific">Cryoendolithus antarcticus</name>
    <dbReference type="NCBI Taxonomy" id="1507870"/>
    <lineage>
        <taxon>Eukaryota</taxon>
        <taxon>Fungi</taxon>
        <taxon>Dikarya</taxon>
        <taxon>Ascomycota</taxon>
        <taxon>Pezizomycotina</taxon>
        <taxon>Dothideomycetes</taxon>
        <taxon>Dothideomycetidae</taxon>
        <taxon>Cladosporiales</taxon>
        <taxon>Cladosporiaceae</taxon>
        <taxon>Cryoendolithus</taxon>
    </lineage>
</organism>
<dbReference type="PANTHER" id="PTHR48051">
    <property type="match status" value="1"/>
</dbReference>
<dbReference type="SUPFAM" id="SSF52058">
    <property type="entry name" value="L domain-like"/>
    <property type="match status" value="2"/>
</dbReference>
<feature type="region of interest" description="Disordered" evidence="3">
    <location>
        <begin position="1"/>
        <end position="312"/>
    </location>
</feature>
<dbReference type="InterPro" id="IPR003591">
    <property type="entry name" value="Leu-rich_rpt_typical-subtyp"/>
</dbReference>
<dbReference type="PANTHER" id="PTHR48051:SF1">
    <property type="entry name" value="RAS SUPPRESSOR PROTEIN 1"/>
    <property type="match status" value="1"/>
</dbReference>
<feature type="compositionally biased region" description="Polar residues" evidence="3">
    <location>
        <begin position="1"/>
        <end position="16"/>
    </location>
</feature>
<keyword evidence="5" id="KW-1185">Reference proteome</keyword>
<dbReference type="InterPro" id="IPR050216">
    <property type="entry name" value="LRR_domain-containing"/>
</dbReference>
<dbReference type="EMBL" id="NAJO01000031">
    <property type="protein sequence ID" value="OQO01419.1"/>
    <property type="molecule type" value="Genomic_DNA"/>
</dbReference>
<feature type="compositionally biased region" description="Polar residues" evidence="3">
    <location>
        <begin position="172"/>
        <end position="186"/>
    </location>
</feature>
<accession>A0A1V8SQQ6</accession>
<proteinExistence type="predicted"/>
<protein>
    <recommendedName>
        <fullName evidence="6">Leucine-rich repeat-containing protein 40</fullName>
    </recommendedName>
</protein>
<name>A0A1V8SQQ6_9PEZI</name>
<dbReference type="InParanoid" id="A0A1V8SQQ6"/>
<dbReference type="InterPro" id="IPR032675">
    <property type="entry name" value="LRR_dom_sf"/>
</dbReference>
<dbReference type="OrthoDB" id="676979at2759"/>
<gene>
    <name evidence="4" type="ORF">B0A48_12974</name>
</gene>
<feature type="compositionally biased region" description="Low complexity" evidence="3">
    <location>
        <begin position="301"/>
        <end position="312"/>
    </location>
</feature>
<evidence type="ECO:0000313" key="4">
    <source>
        <dbReference type="EMBL" id="OQO01419.1"/>
    </source>
</evidence>
<comment type="caution">
    <text evidence="4">The sequence shown here is derived from an EMBL/GenBank/DDBJ whole genome shotgun (WGS) entry which is preliminary data.</text>
</comment>
<keyword evidence="1" id="KW-0433">Leucine-rich repeat</keyword>
<evidence type="ECO:0008006" key="6">
    <source>
        <dbReference type="Google" id="ProtNLM"/>
    </source>
</evidence>
<dbReference type="FunFam" id="3.80.10.10:FF:001164">
    <property type="entry name" value="GH01279p"/>
    <property type="match status" value="1"/>
</dbReference>
<evidence type="ECO:0000256" key="1">
    <source>
        <dbReference type="ARBA" id="ARBA00022614"/>
    </source>
</evidence>
<dbReference type="AlphaFoldDB" id="A0A1V8SQQ6"/>
<dbReference type="Pfam" id="PF13855">
    <property type="entry name" value="LRR_8"/>
    <property type="match status" value="1"/>
</dbReference>